<dbReference type="EMBL" id="CADCXU010028695">
    <property type="protein sequence ID" value="CAB0015162.1"/>
    <property type="molecule type" value="Genomic_DNA"/>
</dbReference>
<dbReference type="Proteomes" id="UP000479000">
    <property type="component" value="Unassembled WGS sequence"/>
</dbReference>
<name>A0A6H5HF01_9HEMI</name>
<keyword evidence="1" id="KW-0472">Membrane</keyword>
<keyword evidence="1" id="KW-0812">Transmembrane</keyword>
<keyword evidence="1" id="KW-1133">Transmembrane helix</keyword>
<dbReference type="InterPro" id="IPR051384">
    <property type="entry name" value="Mth_GPCR"/>
</dbReference>
<dbReference type="PANTHER" id="PTHR47154">
    <property type="entry name" value="G-PROTEIN COUPLED RECEPTOR MTH-RELATED"/>
    <property type="match status" value="1"/>
</dbReference>
<gene>
    <name evidence="2" type="ORF">NTEN_LOCUS19527</name>
</gene>
<organism evidence="2 3">
    <name type="scientific">Nesidiocoris tenuis</name>
    <dbReference type="NCBI Taxonomy" id="355587"/>
    <lineage>
        <taxon>Eukaryota</taxon>
        <taxon>Metazoa</taxon>
        <taxon>Ecdysozoa</taxon>
        <taxon>Arthropoda</taxon>
        <taxon>Hexapoda</taxon>
        <taxon>Insecta</taxon>
        <taxon>Pterygota</taxon>
        <taxon>Neoptera</taxon>
        <taxon>Paraneoptera</taxon>
        <taxon>Hemiptera</taxon>
        <taxon>Heteroptera</taxon>
        <taxon>Panheteroptera</taxon>
        <taxon>Cimicomorpha</taxon>
        <taxon>Miridae</taxon>
        <taxon>Dicyphina</taxon>
        <taxon>Nesidiocoris</taxon>
    </lineage>
</organism>
<keyword evidence="3" id="KW-1185">Reference proteome</keyword>
<dbReference type="GO" id="GO:0005886">
    <property type="term" value="C:plasma membrane"/>
    <property type="evidence" value="ECO:0007669"/>
    <property type="project" value="TreeGrafter"/>
</dbReference>
<protein>
    <submittedName>
        <fullName evidence="2">Uncharacterized protein</fullName>
    </submittedName>
</protein>
<dbReference type="OrthoDB" id="6082634at2759"/>
<dbReference type="AlphaFoldDB" id="A0A6H5HF01"/>
<dbReference type="Gene3D" id="1.20.1070.10">
    <property type="entry name" value="Rhodopsin 7-helix transmembrane proteins"/>
    <property type="match status" value="1"/>
</dbReference>
<accession>A0A6H5HF01</accession>
<feature type="transmembrane region" description="Helical" evidence="1">
    <location>
        <begin position="29"/>
        <end position="50"/>
    </location>
</feature>
<evidence type="ECO:0000313" key="3">
    <source>
        <dbReference type="Proteomes" id="UP000479000"/>
    </source>
</evidence>
<dbReference type="GO" id="GO:0008528">
    <property type="term" value="F:G protein-coupled peptide receptor activity"/>
    <property type="evidence" value="ECO:0007669"/>
    <property type="project" value="TreeGrafter"/>
</dbReference>
<dbReference type="PANTHER" id="PTHR47154:SF2">
    <property type="entry name" value="G-PROTEIN COUPLED RECEPTOR MTH-RELATED"/>
    <property type="match status" value="1"/>
</dbReference>
<reference evidence="2 3" key="1">
    <citation type="submission" date="2020-02" db="EMBL/GenBank/DDBJ databases">
        <authorList>
            <person name="Ferguson B K."/>
        </authorList>
    </citation>
    <scope>NUCLEOTIDE SEQUENCE [LARGE SCALE GENOMIC DNA]</scope>
</reference>
<sequence length="85" mass="10180">MNLKLFIVMGISWALENISYWDWNDVTHIFYLSDLANALQGLFIFGIFILKKRVLKNKKVYTNIRKEHSIRFMPSQRRNFRLLSG</sequence>
<evidence type="ECO:0000313" key="2">
    <source>
        <dbReference type="EMBL" id="CAB0015162.1"/>
    </source>
</evidence>
<evidence type="ECO:0000256" key="1">
    <source>
        <dbReference type="SAM" id="Phobius"/>
    </source>
</evidence>
<proteinExistence type="predicted"/>